<name>A0A197KB01_9FUNG</name>
<dbReference type="InterPro" id="IPR032675">
    <property type="entry name" value="LRR_dom_sf"/>
</dbReference>
<evidence type="ECO:0000256" key="1">
    <source>
        <dbReference type="SAM" id="MobiDB-lite"/>
    </source>
</evidence>
<sequence length="551" mass="62707">MEQQRQPHKRSPLTVTTAPPTNPLNIPEILRRIGEFLPLWTHDSSKTTTSTVPSISPFQRPTQWGRVDPRWRSQLTFTPQTLLACIIVSKSWYKALLPVLWFTFDCETMAMPVPGSDFFERCSDLFRIYRWHGVVQDTLRCTQLTELTFSLSDSGKIGRAQKRVVRRNPHLVSLEWFGLPTVMIDPENFRGLQRLQHLKLYDWVVVDRRLFQVLRYVGRSLRTLELHRVGGLLPGDLLPLAAGAHLPPRRQRGQLVEGNPHRDKDNIHSTVTTTATEHNQPLSLPHLEYLCVNFKQDRPGLAITQALVSCCPKLKHLTIETIGNFEGLPIAQTLRRFCPNLKVLSIGSGIHQQHNAAYLIHHGCSIEGLTAVNVTLDFLGDELEEAIMVHTSTLAHLKLTWWNSHLDPYKLLNVLVACRHLESLYLSSAGDDTPDKFLEILSNNLTDSTGEGVTTTTTAGWGGRLKELRLNLPEKTRRVVTALGRMLQLPAEDEIWRPAVGWQLRQPSTSPDRERYLRMTPSRLEKLFYALRGAECLLEVTYNMVVFSRVS</sequence>
<reference evidence="2 3" key="1">
    <citation type="submission" date="2016-05" db="EMBL/GenBank/DDBJ databases">
        <title>Genome sequencing reveals origins of a unique bacterial endosymbiosis in the earliest lineages of terrestrial Fungi.</title>
        <authorList>
            <consortium name="DOE Joint Genome Institute"/>
            <person name="Uehling J."/>
            <person name="Gryganskyi A."/>
            <person name="Hameed K."/>
            <person name="Tschaplinski T."/>
            <person name="Misztal P."/>
            <person name="Wu S."/>
            <person name="Desiro A."/>
            <person name="Vande Pol N."/>
            <person name="Du Z.-Y."/>
            <person name="Zienkiewicz A."/>
            <person name="Zienkiewicz K."/>
            <person name="Morin E."/>
            <person name="Tisserant E."/>
            <person name="Splivallo R."/>
            <person name="Hainaut M."/>
            <person name="Henrissat B."/>
            <person name="Ohm R."/>
            <person name="Kuo A."/>
            <person name="Yan J."/>
            <person name="Lipzen A."/>
            <person name="Nolan M."/>
            <person name="Labutti K."/>
            <person name="Barry K."/>
            <person name="Goldstein A."/>
            <person name="Labbe J."/>
            <person name="Schadt C."/>
            <person name="Tuskan G."/>
            <person name="Grigoriev I."/>
            <person name="Martin F."/>
            <person name="Vilgalys R."/>
            <person name="Bonito G."/>
        </authorList>
    </citation>
    <scope>NUCLEOTIDE SEQUENCE [LARGE SCALE GENOMIC DNA]</scope>
    <source>
        <strain evidence="2 3">AG-77</strain>
    </source>
</reference>
<feature type="region of interest" description="Disordered" evidence="1">
    <location>
        <begin position="1"/>
        <end position="24"/>
    </location>
</feature>
<dbReference type="AlphaFoldDB" id="A0A197KB01"/>
<dbReference type="PANTHER" id="PTHR38926:SF5">
    <property type="entry name" value="F-BOX AND LEUCINE-RICH REPEAT PROTEIN 6"/>
    <property type="match status" value="1"/>
</dbReference>
<evidence type="ECO:0000313" key="3">
    <source>
        <dbReference type="Proteomes" id="UP000078512"/>
    </source>
</evidence>
<dbReference type="OrthoDB" id="10460910at2759"/>
<protein>
    <recommendedName>
        <fullName evidence="4">F-box domain-containing protein</fullName>
    </recommendedName>
</protein>
<proteinExistence type="predicted"/>
<feature type="compositionally biased region" description="Basic residues" evidence="1">
    <location>
        <begin position="1"/>
        <end position="11"/>
    </location>
</feature>
<organism evidence="2 3">
    <name type="scientific">Linnemannia elongata AG-77</name>
    <dbReference type="NCBI Taxonomy" id="1314771"/>
    <lineage>
        <taxon>Eukaryota</taxon>
        <taxon>Fungi</taxon>
        <taxon>Fungi incertae sedis</taxon>
        <taxon>Mucoromycota</taxon>
        <taxon>Mortierellomycotina</taxon>
        <taxon>Mortierellomycetes</taxon>
        <taxon>Mortierellales</taxon>
        <taxon>Mortierellaceae</taxon>
        <taxon>Linnemannia</taxon>
    </lineage>
</organism>
<dbReference type="Proteomes" id="UP000078512">
    <property type="component" value="Unassembled WGS sequence"/>
</dbReference>
<dbReference type="PANTHER" id="PTHR38926">
    <property type="entry name" value="F-BOX DOMAIN CONTAINING PROTEIN, EXPRESSED"/>
    <property type="match status" value="1"/>
</dbReference>
<accession>A0A197KB01</accession>
<keyword evidence="3" id="KW-1185">Reference proteome</keyword>
<dbReference type="Gene3D" id="3.80.10.10">
    <property type="entry name" value="Ribonuclease Inhibitor"/>
    <property type="match status" value="1"/>
</dbReference>
<gene>
    <name evidence="2" type="ORF">K457DRAFT_14195</name>
</gene>
<evidence type="ECO:0008006" key="4">
    <source>
        <dbReference type="Google" id="ProtNLM"/>
    </source>
</evidence>
<evidence type="ECO:0000313" key="2">
    <source>
        <dbReference type="EMBL" id="OAQ34358.1"/>
    </source>
</evidence>
<dbReference type="EMBL" id="KV442017">
    <property type="protein sequence ID" value="OAQ34358.1"/>
    <property type="molecule type" value="Genomic_DNA"/>
</dbReference>
<dbReference type="SUPFAM" id="SSF52047">
    <property type="entry name" value="RNI-like"/>
    <property type="match status" value="1"/>
</dbReference>